<sequence length="168" mass="18669">MSMIGTWISVIGSIASIGGAIWAFVEARKSSRAATKAEKVRDEIISRRKLIEVSQVHAETARILKIVSTVGPACNPSLLRGVNCGSIAKDVEEYARYINEHSSHFNVFFENKAKELCQDLHPDIEALSEAKSFDDKKAAGKSIYYKIDSFMPFVKELSDERKENVSIS</sequence>
<dbReference type="EMBL" id="JAVRDO010000006">
    <property type="protein sequence ID" value="MDX9688071.1"/>
    <property type="molecule type" value="Genomic_DNA"/>
</dbReference>
<accession>A0ABU5BZ73</accession>
<evidence type="ECO:0000256" key="1">
    <source>
        <dbReference type="SAM" id="Phobius"/>
    </source>
</evidence>
<comment type="caution">
    <text evidence="2">The sequence shown here is derived from an EMBL/GenBank/DDBJ whole genome shotgun (WGS) entry which is preliminary data.</text>
</comment>
<protein>
    <recommendedName>
        <fullName evidence="4">DUF2489 domain-containing protein</fullName>
    </recommendedName>
</protein>
<gene>
    <name evidence="2" type="ORF">RED13_002516</name>
</gene>
<evidence type="ECO:0000313" key="3">
    <source>
        <dbReference type="Proteomes" id="UP001281217"/>
    </source>
</evidence>
<evidence type="ECO:0000313" key="2">
    <source>
        <dbReference type="EMBL" id="MDX9688071.1"/>
    </source>
</evidence>
<evidence type="ECO:0008006" key="4">
    <source>
        <dbReference type="Google" id="ProtNLM"/>
    </source>
</evidence>
<dbReference type="RefSeq" id="WP_320331618.1">
    <property type="nucleotide sequence ID" value="NZ_JAVRDO010000006.1"/>
</dbReference>
<feature type="transmembrane region" description="Helical" evidence="1">
    <location>
        <begin position="6"/>
        <end position="25"/>
    </location>
</feature>
<dbReference type="Proteomes" id="UP001281217">
    <property type="component" value="Unassembled WGS sequence"/>
</dbReference>
<keyword evidence="3" id="KW-1185">Reference proteome</keyword>
<keyword evidence="1" id="KW-0812">Transmembrane</keyword>
<keyword evidence="1" id="KW-1133">Transmembrane helix</keyword>
<proteinExistence type="predicted"/>
<keyword evidence="1" id="KW-0472">Membrane</keyword>
<reference evidence="3" key="1">
    <citation type="submission" date="2023-07" db="EMBL/GenBank/DDBJ databases">
        <authorList>
            <person name="de Witt J."/>
        </authorList>
    </citation>
    <scope>NUCLEOTIDE SEQUENCE [LARGE SCALE GENOMIC DNA]</scope>
    <source>
        <strain evidence="3">FZJ</strain>
    </source>
</reference>
<organism evidence="2 3">
    <name type="scientific">Halopseudomonas formosensis</name>
    <dbReference type="NCBI Taxonomy" id="1002526"/>
    <lineage>
        <taxon>Bacteria</taxon>
        <taxon>Pseudomonadati</taxon>
        <taxon>Pseudomonadota</taxon>
        <taxon>Gammaproteobacteria</taxon>
        <taxon>Pseudomonadales</taxon>
        <taxon>Pseudomonadaceae</taxon>
        <taxon>Halopseudomonas</taxon>
    </lineage>
</organism>
<name>A0ABU5BZ73_9GAMM</name>